<reference evidence="1 2" key="1">
    <citation type="submission" date="2014-04" db="EMBL/GenBank/DDBJ databases">
        <authorList>
            <consortium name="DOE Joint Genome Institute"/>
            <person name="Kuo A."/>
            <person name="Zuccaro A."/>
            <person name="Kohler A."/>
            <person name="Nagy L.G."/>
            <person name="Floudas D."/>
            <person name="Copeland A."/>
            <person name="Barry K.W."/>
            <person name="Cichocki N."/>
            <person name="Veneault-Fourrey C."/>
            <person name="LaButti K."/>
            <person name="Lindquist E.A."/>
            <person name="Lipzen A."/>
            <person name="Lundell T."/>
            <person name="Morin E."/>
            <person name="Murat C."/>
            <person name="Sun H."/>
            <person name="Tunlid A."/>
            <person name="Henrissat B."/>
            <person name="Grigoriev I.V."/>
            <person name="Hibbett D.S."/>
            <person name="Martin F."/>
            <person name="Nordberg H.P."/>
            <person name="Cantor M.N."/>
            <person name="Hua S.X."/>
        </authorList>
    </citation>
    <scope>NUCLEOTIDE SEQUENCE [LARGE SCALE GENOMIC DNA]</scope>
    <source>
        <strain evidence="1 2">MAFF 305830</strain>
    </source>
</reference>
<dbReference type="PANTHER" id="PTHR14187:SF5">
    <property type="entry name" value="HEAT SHOCK 70 KDA PROTEIN 12A"/>
    <property type="match status" value="1"/>
</dbReference>
<dbReference type="PANTHER" id="PTHR14187">
    <property type="entry name" value="ALPHA KINASE/ELONGATION FACTOR 2 KINASE"/>
    <property type="match status" value="1"/>
</dbReference>
<dbReference type="EMBL" id="KN824415">
    <property type="protein sequence ID" value="KIM20664.1"/>
    <property type="molecule type" value="Genomic_DNA"/>
</dbReference>
<gene>
    <name evidence="1" type="ORF">M408DRAFT_333875</name>
</gene>
<keyword evidence="2" id="KW-1185">Reference proteome</keyword>
<name>A0A0C3AKX2_SERVB</name>
<dbReference type="Gene3D" id="3.90.640.10">
    <property type="entry name" value="Actin, Chain A, domain 4"/>
    <property type="match status" value="1"/>
</dbReference>
<dbReference type="HOGENOM" id="CLU_009958_4_1_1"/>
<dbReference type="Proteomes" id="UP000054097">
    <property type="component" value="Unassembled WGS sequence"/>
</dbReference>
<organism evidence="1 2">
    <name type="scientific">Serendipita vermifera MAFF 305830</name>
    <dbReference type="NCBI Taxonomy" id="933852"/>
    <lineage>
        <taxon>Eukaryota</taxon>
        <taxon>Fungi</taxon>
        <taxon>Dikarya</taxon>
        <taxon>Basidiomycota</taxon>
        <taxon>Agaricomycotina</taxon>
        <taxon>Agaricomycetes</taxon>
        <taxon>Sebacinales</taxon>
        <taxon>Serendipitaceae</taxon>
        <taxon>Serendipita</taxon>
    </lineage>
</organism>
<proteinExistence type="predicted"/>
<dbReference type="Gene3D" id="3.30.420.40">
    <property type="match status" value="2"/>
</dbReference>
<protein>
    <submittedName>
        <fullName evidence="1">Uncharacterized protein</fullName>
    </submittedName>
</protein>
<dbReference type="OrthoDB" id="2963168at2759"/>
<dbReference type="InterPro" id="IPR043129">
    <property type="entry name" value="ATPase_NBD"/>
</dbReference>
<evidence type="ECO:0000313" key="2">
    <source>
        <dbReference type="Proteomes" id="UP000054097"/>
    </source>
</evidence>
<dbReference type="STRING" id="933852.A0A0C3AKX2"/>
<dbReference type="SUPFAM" id="SSF53067">
    <property type="entry name" value="Actin-like ATPase domain"/>
    <property type="match status" value="2"/>
</dbReference>
<accession>A0A0C3AKX2</accession>
<dbReference type="AlphaFoldDB" id="A0A0C3AKX2"/>
<sequence>MGPGISSNLVKTLGDPFTSPQIQIVMPGYSSQEIYKGPETIVVAMDIGTTNSAVSFAYLSPGSRPQSKMVSFWPASVSGLADKTPSMISYKNGQVQAHGIDAIPDFEQRPENVAYWFKLHLHPATMSRSFNSQEFEVPPLPKGVTIEQVYADMMRYLMDSTHQSFAKTTPNGAQIWARLRDTMVIVLATPNGWDLREQGALRKAAIRASLVTEENAGHLLQFVTESEASVHYALASNHNNWLQKNTVFAVMDCGGSTVDTAVYRCISTNPLSLKEACPSECVQAGGIFVNREFTKMLENKFKGSTINNPNFIRSVADAFEKELKPYFDGTRESQTLKLGYMNDDYPGLGIEGGRITLPTTDLEPVFDVVTDKICNNCVEVLRQTKVEYVLLVGGFGDSPYVRKALAKRLVHGVEMTTIDDFGRKAAAEGAIIGHIKQFVVARAAKATFGGCVRECYDKKLHRERRHTAQLYADGKKRVDGAFHVWIKKGDVLRGTFAHKLPYHVAWDAASTSQTELVSRLGTIGLEVFAWEGDSIPTWCKDEHGGVLKGMRLICTLNADLSALAGGLQTMITRHGKKFYRVDYNVCVYFGGTQLRAKLQWKEKGVFREGPVTVMPYIA</sequence>
<reference evidence="2" key="2">
    <citation type="submission" date="2015-01" db="EMBL/GenBank/DDBJ databases">
        <title>Evolutionary Origins and Diversification of the Mycorrhizal Mutualists.</title>
        <authorList>
            <consortium name="DOE Joint Genome Institute"/>
            <consortium name="Mycorrhizal Genomics Consortium"/>
            <person name="Kohler A."/>
            <person name="Kuo A."/>
            <person name="Nagy L.G."/>
            <person name="Floudas D."/>
            <person name="Copeland A."/>
            <person name="Barry K.W."/>
            <person name="Cichocki N."/>
            <person name="Veneault-Fourrey C."/>
            <person name="LaButti K."/>
            <person name="Lindquist E.A."/>
            <person name="Lipzen A."/>
            <person name="Lundell T."/>
            <person name="Morin E."/>
            <person name="Murat C."/>
            <person name="Riley R."/>
            <person name="Ohm R."/>
            <person name="Sun H."/>
            <person name="Tunlid A."/>
            <person name="Henrissat B."/>
            <person name="Grigoriev I.V."/>
            <person name="Hibbett D.S."/>
            <person name="Martin F."/>
        </authorList>
    </citation>
    <scope>NUCLEOTIDE SEQUENCE [LARGE SCALE GENOMIC DNA]</scope>
    <source>
        <strain evidence="2">MAFF 305830</strain>
    </source>
</reference>
<dbReference type="CDD" id="cd10170">
    <property type="entry name" value="ASKHA_NBD_HSP70"/>
    <property type="match status" value="1"/>
</dbReference>
<evidence type="ECO:0000313" key="1">
    <source>
        <dbReference type="EMBL" id="KIM20664.1"/>
    </source>
</evidence>